<evidence type="ECO:0000313" key="2">
    <source>
        <dbReference type="Proteomes" id="UP000073604"/>
    </source>
</evidence>
<dbReference type="AlphaFoldDB" id="A0A142CSB7"/>
<keyword evidence="2" id="KW-1185">Reference proteome</keyword>
<dbReference type="InterPro" id="IPR027476">
    <property type="entry name" value="DppA_N"/>
</dbReference>
<dbReference type="SUPFAM" id="SSF63992">
    <property type="entry name" value="Dipeptide transport protein"/>
    <property type="match status" value="1"/>
</dbReference>
<evidence type="ECO:0000313" key="1">
    <source>
        <dbReference type="EMBL" id="AMQ17669.1"/>
    </source>
</evidence>
<dbReference type="Gene3D" id="3.30.1360.130">
    <property type="entry name" value="Dipeptide transport protein"/>
    <property type="match status" value="1"/>
</dbReference>
<gene>
    <name evidence="1" type="ORF">A0127_00040</name>
</gene>
<dbReference type="GeneID" id="27138888"/>
<dbReference type="Gene3D" id="3.40.50.10780">
    <property type="entry name" value="Dipeptide transport protein"/>
    <property type="match status" value="1"/>
</dbReference>
<dbReference type="Pfam" id="PF04951">
    <property type="entry name" value="Peptidase_M55"/>
    <property type="match status" value="1"/>
</dbReference>
<name>A0A142CSB7_9EURY</name>
<dbReference type="EMBL" id="CP014750">
    <property type="protein sequence ID" value="AMQ17669.1"/>
    <property type="molecule type" value="Genomic_DNA"/>
</dbReference>
<accession>A0A142CSB7</accession>
<organism evidence="1 2">
    <name type="scientific">Thermococcus peptonophilus</name>
    <dbReference type="NCBI Taxonomy" id="53952"/>
    <lineage>
        <taxon>Archaea</taxon>
        <taxon>Methanobacteriati</taxon>
        <taxon>Methanobacteriota</taxon>
        <taxon>Thermococci</taxon>
        <taxon>Thermococcales</taxon>
        <taxon>Thermococcaceae</taxon>
        <taxon>Thermococcus</taxon>
    </lineage>
</organism>
<dbReference type="PIRSF" id="PIRSF015853">
    <property type="entry name" value="Pep_DppA"/>
    <property type="match status" value="1"/>
</dbReference>
<dbReference type="Proteomes" id="UP000073604">
    <property type="component" value="Chromosome"/>
</dbReference>
<dbReference type="OrthoDB" id="85097at2157"/>
<proteinExistence type="predicted"/>
<protein>
    <submittedName>
        <fullName evidence="1">Peptide transporter</fullName>
    </submittedName>
</protein>
<dbReference type="KEGG" id="tpep:A0127_00040"/>
<dbReference type="InterPro" id="IPR007035">
    <property type="entry name" value="Peptidase_M55"/>
</dbReference>
<dbReference type="RefSeq" id="WP_062386213.1">
    <property type="nucleotide sequence ID" value="NZ_CP014750.1"/>
</dbReference>
<sequence>MKAFISLDLEGLPHVVSPEHLSVKKVLYGEARKIATEVVKITATTLHELGFEEVVVADSHGPMVNIIPEEMPSFVKLVRGFPRPLSMVVGGKGSDVAIFLGYHARSGVRGATFDHTYSSATIDWITVNGRPVSETLLNAYLLGEWGVPVILVAGDRALLEGDVKEALPETVGVPLKESFSRYSAISPSMEAIKKLLIKGTKEAVKRWKEGAIKPLSVEKPVKVGVRFLNSGFADAAELCPRVRRMDGKTVEFEANSVEEAYKMIELLIFAASGVRALFG</sequence>
<reference evidence="2" key="1">
    <citation type="submission" date="2016-03" db="EMBL/GenBank/DDBJ databases">
        <authorList>
            <person name="Oger P.M."/>
        </authorList>
    </citation>
    <scope>NUCLEOTIDE SEQUENCE [LARGE SCALE GENOMIC DNA]</scope>
    <source>
        <strain evidence="2">OG-1</strain>
    </source>
</reference>
<dbReference type="CDD" id="cd08769">
    <property type="entry name" value="DAP_dppA_2"/>
    <property type="match status" value="1"/>
</dbReference>
<dbReference type="STRING" id="53952.A0127_00040"/>
<dbReference type="InterPro" id="IPR036177">
    <property type="entry name" value="Peptidase_M55_sf"/>
</dbReference>